<dbReference type="PIRSF" id="PIRSF031501">
    <property type="entry name" value="QueT"/>
    <property type="match status" value="1"/>
</dbReference>
<evidence type="ECO:0000313" key="8">
    <source>
        <dbReference type="Proteomes" id="UP001253851"/>
    </source>
</evidence>
<dbReference type="Proteomes" id="UP000422837">
    <property type="component" value="Chromosome"/>
</dbReference>
<dbReference type="EMBL" id="QRMZ01000001">
    <property type="protein sequence ID" value="RHK08180.1"/>
    <property type="molecule type" value="Genomic_DNA"/>
</dbReference>
<dbReference type="EMBL" id="JARQDZ010000003">
    <property type="protein sequence ID" value="MDT2982705.1"/>
    <property type="molecule type" value="Genomic_DNA"/>
</dbReference>
<dbReference type="InterPro" id="IPR010387">
    <property type="entry name" value="QueT"/>
</dbReference>
<accession>A0A1L8SFT7</accession>
<dbReference type="Proteomes" id="UP001253851">
    <property type="component" value="Unassembled WGS sequence"/>
</dbReference>
<evidence type="ECO:0000313" key="3">
    <source>
        <dbReference type="EMBL" id="MDT2982705.1"/>
    </source>
</evidence>
<keyword evidence="1" id="KW-0472">Membrane</keyword>
<gene>
    <name evidence="5" type="ORF">DW084_00360</name>
    <name evidence="4" type="ORF">GFU50_11020</name>
    <name evidence="2" type="ORF">P7I32_07210</name>
    <name evidence="3" type="ORF">P7I34_08535</name>
</gene>
<dbReference type="EMBL" id="CP046123">
    <property type="protein sequence ID" value="QGN30010.1"/>
    <property type="molecule type" value="Genomic_DNA"/>
</dbReference>
<feature type="transmembrane region" description="Helical" evidence="1">
    <location>
        <begin position="12"/>
        <end position="40"/>
    </location>
</feature>
<dbReference type="Proteomes" id="UP000286288">
    <property type="component" value="Unassembled WGS sequence"/>
</dbReference>
<dbReference type="Proteomes" id="UP001268896">
    <property type="component" value="Unassembled WGS sequence"/>
</dbReference>
<proteinExistence type="predicted"/>
<dbReference type="PANTHER" id="PTHR40044:SF1">
    <property type="entry name" value="INTEGRAL MEMBRANE PROTEIN"/>
    <property type="match status" value="1"/>
</dbReference>
<reference evidence="5 6" key="1">
    <citation type="submission" date="2018-08" db="EMBL/GenBank/DDBJ databases">
        <title>A genome reference for cultivated species of the human gut microbiota.</title>
        <authorList>
            <person name="Zou Y."/>
            <person name="Xue W."/>
            <person name="Luo G."/>
        </authorList>
    </citation>
    <scope>NUCLEOTIDE SEQUENCE [LARGE SCALE GENOMIC DNA]</scope>
    <source>
        <strain evidence="5 6">AF48-16</strain>
    </source>
</reference>
<dbReference type="RefSeq" id="WP_005229760.1">
    <property type="nucleotide sequence ID" value="NZ_BAAAXK010000011.1"/>
</dbReference>
<organism evidence="5 6">
    <name type="scientific">Enterococcus casseliflavus</name>
    <name type="common">Enterococcus flavescens</name>
    <dbReference type="NCBI Taxonomy" id="37734"/>
    <lineage>
        <taxon>Bacteria</taxon>
        <taxon>Bacillati</taxon>
        <taxon>Bacillota</taxon>
        <taxon>Bacilli</taxon>
        <taxon>Lactobacillales</taxon>
        <taxon>Enterococcaceae</taxon>
        <taxon>Enterococcus</taxon>
    </lineage>
</organism>
<feature type="transmembrane region" description="Helical" evidence="1">
    <location>
        <begin position="134"/>
        <end position="159"/>
    </location>
</feature>
<keyword evidence="1" id="KW-0812">Transmembrane</keyword>
<evidence type="ECO:0000313" key="2">
    <source>
        <dbReference type="EMBL" id="MDT2964394.1"/>
    </source>
</evidence>
<dbReference type="PANTHER" id="PTHR40044">
    <property type="entry name" value="INTEGRAL MEMBRANE PROTEIN-RELATED"/>
    <property type="match status" value="1"/>
</dbReference>
<evidence type="ECO:0000256" key="1">
    <source>
        <dbReference type="SAM" id="Phobius"/>
    </source>
</evidence>
<evidence type="ECO:0000313" key="6">
    <source>
        <dbReference type="Proteomes" id="UP000286288"/>
    </source>
</evidence>
<dbReference type="Pfam" id="PF06177">
    <property type="entry name" value="QueT"/>
    <property type="match status" value="1"/>
</dbReference>
<protein>
    <submittedName>
        <fullName evidence="5">QueT transporter family protein</fullName>
    </submittedName>
</protein>
<evidence type="ECO:0000313" key="5">
    <source>
        <dbReference type="EMBL" id="RHK08180.1"/>
    </source>
</evidence>
<dbReference type="AlphaFoldDB" id="A0A1L8SFT7"/>
<feature type="transmembrane region" description="Helical" evidence="1">
    <location>
        <begin position="60"/>
        <end position="92"/>
    </location>
</feature>
<sequence>MEKSTNLTNQRLRVVAANGIIMALYVAVTVLVAPVASGAIQFRISEGLNHLVVFNRKLMWGVVGGVVVYNLFFGMGILDVVFGGFGSFLALGATALVHKKIPNVFLRLAFNTIVFSLSMFLIAIMLNITLALPFWPTFATTALSEFIVMTITAPVMYIINRAVRFDKRV</sequence>
<reference evidence="4 7" key="2">
    <citation type="submission" date="2019-11" db="EMBL/GenBank/DDBJ databases">
        <title>Detection and genome characteristic of a blood enterococcus casselifavus isolate from Zhengzhou,china.</title>
        <authorList>
            <person name="Wen P."/>
        </authorList>
    </citation>
    <scope>NUCLEOTIDE SEQUENCE [LARGE SCALE GENOMIC DNA]</scope>
    <source>
        <strain evidence="4 7">EC291</strain>
    </source>
</reference>
<evidence type="ECO:0000313" key="4">
    <source>
        <dbReference type="EMBL" id="QGN30010.1"/>
    </source>
</evidence>
<evidence type="ECO:0000313" key="7">
    <source>
        <dbReference type="Proteomes" id="UP000422837"/>
    </source>
</evidence>
<dbReference type="EMBL" id="JARQDV010000003">
    <property type="protein sequence ID" value="MDT2964394.1"/>
    <property type="molecule type" value="Genomic_DNA"/>
</dbReference>
<reference evidence="2 8" key="3">
    <citation type="submission" date="2023-03" db="EMBL/GenBank/DDBJ databases">
        <authorList>
            <person name="Shen W."/>
            <person name="Cai J."/>
        </authorList>
    </citation>
    <scope>NUCLEOTIDE SEQUENCE</scope>
    <source>
        <strain evidence="3 8">B516</strain>
        <strain evidence="2">K72-2</strain>
    </source>
</reference>
<keyword evidence="1" id="KW-1133">Transmembrane helix</keyword>
<name>A0A1L8SFT7_ENTCA</name>
<feature type="transmembrane region" description="Helical" evidence="1">
    <location>
        <begin position="104"/>
        <end position="128"/>
    </location>
</feature>
<dbReference type="GeneID" id="15142553"/>